<organism evidence="2 3">
    <name type="scientific">Leptospira noumeaensis</name>
    <dbReference type="NCBI Taxonomy" id="2484964"/>
    <lineage>
        <taxon>Bacteria</taxon>
        <taxon>Pseudomonadati</taxon>
        <taxon>Spirochaetota</taxon>
        <taxon>Spirochaetia</taxon>
        <taxon>Leptospirales</taxon>
        <taxon>Leptospiraceae</taxon>
        <taxon>Leptospira</taxon>
    </lineage>
</organism>
<feature type="domain" description="T6SS immunity protein Tdi1 C-terminal" evidence="1">
    <location>
        <begin position="56"/>
        <end position="117"/>
    </location>
</feature>
<dbReference type="AlphaFoldDB" id="A0A4R9I926"/>
<dbReference type="OrthoDB" id="8683979at2"/>
<dbReference type="EMBL" id="RQFK01000024">
    <property type="protein sequence ID" value="TGK82975.1"/>
    <property type="molecule type" value="Genomic_DNA"/>
</dbReference>
<name>A0A4R9I926_9LEPT</name>
<evidence type="ECO:0000313" key="3">
    <source>
        <dbReference type="Proteomes" id="UP000298009"/>
    </source>
</evidence>
<dbReference type="Proteomes" id="UP000298009">
    <property type="component" value="Unassembled WGS sequence"/>
</dbReference>
<accession>A0A4R9I926</accession>
<dbReference type="RefSeq" id="WP_135601173.1">
    <property type="nucleotide sequence ID" value="NZ_RQFK01000024.1"/>
</dbReference>
<dbReference type="InterPro" id="IPR015002">
    <property type="entry name" value="T6SS_Tdi1_C"/>
</dbReference>
<evidence type="ECO:0000313" key="2">
    <source>
        <dbReference type="EMBL" id="TGK82975.1"/>
    </source>
</evidence>
<dbReference type="Pfam" id="PF08906">
    <property type="entry name" value="T6SS_Tdi1_C"/>
    <property type="match status" value="1"/>
</dbReference>
<keyword evidence="3" id="KW-1185">Reference proteome</keyword>
<gene>
    <name evidence="2" type="ORF">EHQ24_08095</name>
</gene>
<sequence>MNEILEQINASWNWTGLNASSVLQTNDFGNIIIKDIKSKIWRICPEDLSCIIIAENSIDFERLNKTEDFSTDWEMKTLVEIANRKLGVLTHDRKYCLKIPSILGGTYTADNLGTISFLELISSSGYLALEIKDLPDGSEIKLIID</sequence>
<reference evidence="2" key="1">
    <citation type="journal article" date="2019" name="PLoS Negl. Trop. Dis.">
        <title>Revisiting the worldwide diversity of Leptospira species in the environment.</title>
        <authorList>
            <person name="Vincent A.T."/>
            <person name="Schiettekatte O."/>
            <person name="Bourhy P."/>
            <person name="Veyrier F.J."/>
            <person name="Picardeau M."/>
        </authorList>
    </citation>
    <scope>NUCLEOTIDE SEQUENCE [LARGE SCALE GENOMIC DNA]</scope>
    <source>
        <strain evidence="2">201800287</strain>
    </source>
</reference>
<evidence type="ECO:0000259" key="1">
    <source>
        <dbReference type="Pfam" id="PF08906"/>
    </source>
</evidence>
<proteinExistence type="predicted"/>
<comment type="caution">
    <text evidence="2">The sequence shown here is derived from an EMBL/GenBank/DDBJ whole genome shotgun (WGS) entry which is preliminary data.</text>
</comment>
<protein>
    <submittedName>
        <fullName evidence="2">DUF1851 domain-containing protein</fullName>
    </submittedName>
</protein>